<reference evidence="2 3" key="1">
    <citation type="submission" date="2012-04" db="EMBL/GenBank/DDBJ databases">
        <title>The Genome Sequence of Saprolegnia declina VS20.</title>
        <authorList>
            <consortium name="The Broad Institute Genome Sequencing Platform"/>
            <person name="Russ C."/>
            <person name="Nusbaum C."/>
            <person name="Tyler B."/>
            <person name="van West P."/>
            <person name="Dieguez-Uribeondo J."/>
            <person name="de Bruijn I."/>
            <person name="Tripathy S."/>
            <person name="Jiang R."/>
            <person name="Young S.K."/>
            <person name="Zeng Q."/>
            <person name="Gargeya S."/>
            <person name="Fitzgerald M."/>
            <person name="Haas B."/>
            <person name="Abouelleil A."/>
            <person name="Alvarado L."/>
            <person name="Arachchi H.M."/>
            <person name="Berlin A."/>
            <person name="Chapman S.B."/>
            <person name="Goldberg J."/>
            <person name="Griggs A."/>
            <person name="Gujja S."/>
            <person name="Hansen M."/>
            <person name="Howarth C."/>
            <person name="Imamovic A."/>
            <person name="Larimer J."/>
            <person name="McCowen C."/>
            <person name="Montmayeur A."/>
            <person name="Murphy C."/>
            <person name="Neiman D."/>
            <person name="Pearson M."/>
            <person name="Priest M."/>
            <person name="Roberts A."/>
            <person name="Saif S."/>
            <person name="Shea T."/>
            <person name="Sisk P."/>
            <person name="Sykes S."/>
            <person name="Wortman J."/>
            <person name="Nusbaum C."/>
            <person name="Birren B."/>
        </authorList>
    </citation>
    <scope>NUCLEOTIDE SEQUENCE [LARGE SCALE GENOMIC DNA]</scope>
    <source>
        <strain evidence="2 3">VS20</strain>
    </source>
</reference>
<dbReference type="VEuPathDB" id="FungiDB:SDRG_08093"/>
<feature type="region of interest" description="Disordered" evidence="1">
    <location>
        <begin position="14"/>
        <end position="34"/>
    </location>
</feature>
<evidence type="ECO:0000313" key="3">
    <source>
        <dbReference type="Proteomes" id="UP000030762"/>
    </source>
</evidence>
<accession>T0QKJ7</accession>
<dbReference type="EMBL" id="JH767155">
    <property type="protein sequence ID" value="EQC34320.1"/>
    <property type="molecule type" value="Genomic_DNA"/>
</dbReference>
<keyword evidence="3" id="KW-1185">Reference proteome</keyword>
<sequence length="34" mass="3822">TCCHDDTRRLEMAIAKPTPDDTRRLDTAVGHLRG</sequence>
<name>T0QKJ7_SAPDV</name>
<dbReference type="AlphaFoldDB" id="T0QKJ7"/>
<evidence type="ECO:0000313" key="2">
    <source>
        <dbReference type="EMBL" id="EQC34320.1"/>
    </source>
</evidence>
<gene>
    <name evidence="2" type="ORF">SDRG_08093</name>
</gene>
<dbReference type="InParanoid" id="T0QKJ7"/>
<dbReference type="Proteomes" id="UP000030762">
    <property type="component" value="Unassembled WGS sequence"/>
</dbReference>
<protein>
    <submittedName>
        <fullName evidence="2">Uncharacterized protein</fullName>
    </submittedName>
</protein>
<dbReference type="GeneID" id="19948820"/>
<organism evidence="2 3">
    <name type="scientific">Saprolegnia diclina (strain VS20)</name>
    <dbReference type="NCBI Taxonomy" id="1156394"/>
    <lineage>
        <taxon>Eukaryota</taxon>
        <taxon>Sar</taxon>
        <taxon>Stramenopiles</taxon>
        <taxon>Oomycota</taxon>
        <taxon>Saprolegniomycetes</taxon>
        <taxon>Saprolegniales</taxon>
        <taxon>Saprolegniaceae</taxon>
        <taxon>Saprolegnia</taxon>
    </lineage>
</organism>
<evidence type="ECO:0000256" key="1">
    <source>
        <dbReference type="SAM" id="MobiDB-lite"/>
    </source>
</evidence>
<dbReference type="OrthoDB" id="10406000at2759"/>
<proteinExistence type="predicted"/>
<dbReference type="RefSeq" id="XP_008612182.1">
    <property type="nucleotide sequence ID" value="XM_008613960.1"/>
</dbReference>
<feature type="non-terminal residue" evidence="2">
    <location>
        <position position="1"/>
    </location>
</feature>